<dbReference type="EMBL" id="QXFZ01004423">
    <property type="protein sequence ID" value="KAE9064349.1"/>
    <property type="molecule type" value="Genomic_DNA"/>
</dbReference>
<dbReference type="EMBL" id="QXGF01006091">
    <property type="protein sequence ID" value="KAE8918163.1"/>
    <property type="molecule type" value="Genomic_DNA"/>
</dbReference>
<gene>
    <name evidence="3" type="ORF">PF002_g28012</name>
    <name evidence="2" type="ORF">PF007_g29233</name>
    <name evidence="1" type="ORF">PF009_g31521</name>
</gene>
<proteinExistence type="predicted"/>
<dbReference type="EMBL" id="QXGD01003319">
    <property type="protein sequence ID" value="KAE9178690.1"/>
    <property type="molecule type" value="Genomic_DNA"/>
</dbReference>
<evidence type="ECO:0000313" key="3">
    <source>
        <dbReference type="EMBL" id="KAE9178690.1"/>
    </source>
</evidence>
<dbReference type="Proteomes" id="UP000440367">
    <property type="component" value="Unassembled WGS sequence"/>
</dbReference>
<protein>
    <submittedName>
        <fullName evidence="1">Uncharacterized protein</fullName>
    </submittedName>
</protein>
<evidence type="ECO:0000313" key="5">
    <source>
        <dbReference type="Proteomes" id="UP000440367"/>
    </source>
</evidence>
<name>A0A6A3DD34_9STRA</name>
<sequence length="66" mass="7433">MLRQFRTILCTLDTGILYRYNLQCVVDQPLLIYEKDAKGSGCQMTGFECNGAASAQEQRMRAVAQL</sequence>
<evidence type="ECO:0000313" key="2">
    <source>
        <dbReference type="EMBL" id="KAE9064349.1"/>
    </source>
</evidence>
<dbReference type="AlphaFoldDB" id="A0A6A3DD34"/>
<evidence type="ECO:0000313" key="6">
    <source>
        <dbReference type="Proteomes" id="UP000441208"/>
    </source>
</evidence>
<evidence type="ECO:0000313" key="4">
    <source>
        <dbReference type="Proteomes" id="UP000429523"/>
    </source>
</evidence>
<evidence type="ECO:0000313" key="1">
    <source>
        <dbReference type="EMBL" id="KAE8918163.1"/>
    </source>
</evidence>
<accession>A0A6A3DD34</accession>
<organism evidence="1 4">
    <name type="scientific">Phytophthora fragariae</name>
    <dbReference type="NCBI Taxonomy" id="53985"/>
    <lineage>
        <taxon>Eukaryota</taxon>
        <taxon>Sar</taxon>
        <taxon>Stramenopiles</taxon>
        <taxon>Oomycota</taxon>
        <taxon>Peronosporomycetes</taxon>
        <taxon>Peronosporales</taxon>
        <taxon>Peronosporaceae</taxon>
        <taxon>Phytophthora</taxon>
    </lineage>
</organism>
<reference evidence="4 5" key="1">
    <citation type="submission" date="2018-08" db="EMBL/GenBank/DDBJ databases">
        <title>Genomic investigation of the strawberry pathogen Phytophthora fragariae indicates pathogenicity is determined by transcriptional variation in three key races.</title>
        <authorList>
            <person name="Adams T.M."/>
            <person name="Armitage A.D."/>
            <person name="Sobczyk M.K."/>
            <person name="Bates H.J."/>
            <person name="Dunwell J.M."/>
            <person name="Nellist C.F."/>
            <person name="Harrison R.J."/>
        </authorList>
    </citation>
    <scope>NUCLEOTIDE SEQUENCE [LARGE SCALE GENOMIC DNA]</scope>
    <source>
        <strain evidence="3 5">BC-1</strain>
        <strain evidence="2 6">NOV-71</strain>
        <strain evidence="1 4">NOV-9</strain>
    </source>
</reference>
<dbReference type="Proteomes" id="UP000441208">
    <property type="component" value="Unassembled WGS sequence"/>
</dbReference>
<dbReference type="Proteomes" id="UP000429523">
    <property type="component" value="Unassembled WGS sequence"/>
</dbReference>
<comment type="caution">
    <text evidence="1">The sequence shown here is derived from an EMBL/GenBank/DDBJ whole genome shotgun (WGS) entry which is preliminary data.</text>
</comment>